<dbReference type="EMBL" id="JBHUIM010000002">
    <property type="protein sequence ID" value="MFD2247893.1"/>
    <property type="molecule type" value="Genomic_DNA"/>
</dbReference>
<reference evidence="2" key="1">
    <citation type="journal article" date="2019" name="Int. J. Syst. Evol. Microbiol.">
        <title>The Global Catalogue of Microorganisms (GCM) 10K type strain sequencing project: providing services to taxonomists for standard genome sequencing and annotation.</title>
        <authorList>
            <consortium name="The Broad Institute Genomics Platform"/>
            <consortium name="The Broad Institute Genome Sequencing Center for Infectious Disease"/>
            <person name="Wu L."/>
            <person name="Ma J."/>
        </authorList>
    </citation>
    <scope>NUCLEOTIDE SEQUENCE [LARGE SCALE GENOMIC DNA]</scope>
    <source>
        <strain evidence="2">CGMCC 4.1782</strain>
    </source>
</reference>
<gene>
    <name evidence="1" type="ORF">ACFSKP_16620</name>
</gene>
<proteinExistence type="predicted"/>
<name>A0ABW5D2R4_9BACT</name>
<evidence type="ECO:0000313" key="2">
    <source>
        <dbReference type="Proteomes" id="UP001597374"/>
    </source>
</evidence>
<protein>
    <submittedName>
        <fullName evidence="1">Uncharacterized protein</fullName>
    </submittedName>
</protein>
<sequence>MKMKADGKSYFEGKGLFKPTGKEIEYFINANEGGPDQDQKEFYNWIQANYRELVIKSIPLIEDEFGNWKEGFTIKDFDREFHLVALSIPDQKNKPFEWSMSFDAEHDDNHQVTVEFIRHEPQAVTIDG</sequence>
<keyword evidence="2" id="KW-1185">Reference proteome</keyword>
<organism evidence="1 2">
    <name type="scientific">Pontibacter ruber</name>
    <dbReference type="NCBI Taxonomy" id="1343895"/>
    <lineage>
        <taxon>Bacteria</taxon>
        <taxon>Pseudomonadati</taxon>
        <taxon>Bacteroidota</taxon>
        <taxon>Cytophagia</taxon>
        <taxon>Cytophagales</taxon>
        <taxon>Hymenobacteraceae</taxon>
        <taxon>Pontibacter</taxon>
    </lineage>
</organism>
<dbReference type="Proteomes" id="UP001597374">
    <property type="component" value="Unassembled WGS sequence"/>
</dbReference>
<accession>A0ABW5D2R4</accession>
<dbReference type="RefSeq" id="WP_250431120.1">
    <property type="nucleotide sequence ID" value="NZ_JALPRR010000003.1"/>
</dbReference>
<evidence type="ECO:0000313" key="1">
    <source>
        <dbReference type="EMBL" id="MFD2247893.1"/>
    </source>
</evidence>
<comment type="caution">
    <text evidence="1">The sequence shown here is derived from an EMBL/GenBank/DDBJ whole genome shotgun (WGS) entry which is preliminary data.</text>
</comment>